<keyword evidence="3" id="KW-1185">Reference proteome</keyword>
<name>A0A4S8J3K6_MUSBA</name>
<dbReference type="Proteomes" id="UP000317650">
    <property type="component" value="Chromosome 11"/>
</dbReference>
<reference evidence="2 3" key="1">
    <citation type="journal article" date="2019" name="Nat. Plants">
        <title>Genome sequencing of Musa balbisiana reveals subgenome evolution and function divergence in polyploid bananas.</title>
        <authorList>
            <person name="Yao X."/>
        </authorList>
    </citation>
    <scope>NUCLEOTIDE SEQUENCE [LARGE SCALE GENOMIC DNA]</scope>
    <source>
        <strain evidence="3">cv. DH-PKW</strain>
        <tissue evidence="2">Leaves</tissue>
    </source>
</reference>
<dbReference type="STRING" id="52838.A0A4S8J3K6"/>
<sequence>MEVAFSSPRLISGDARILSRSSRSSGRPAPKREALSRPPSASAGVSSSSSSRSSSLSCGLVAAPFVCGSVLGDFNGLNIRVPSLKPPALSHGRRPTRGVVTMVIPFLRGNAWEQPPPDLASYLYKN</sequence>
<feature type="region of interest" description="Disordered" evidence="1">
    <location>
        <begin position="16"/>
        <end position="55"/>
    </location>
</feature>
<evidence type="ECO:0000256" key="1">
    <source>
        <dbReference type="SAM" id="MobiDB-lite"/>
    </source>
</evidence>
<dbReference type="EMBL" id="PYDT01000007">
    <property type="protein sequence ID" value="THU55394.1"/>
    <property type="molecule type" value="Genomic_DNA"/>
</dbReference>
<dbReference type="AlphaFoldDB" id="A0A4S8J3K6"/>
<organism evidence="2 3">
    <name type="scientific">Musa balbisiana</name>
    <name type="common">Banana</name>
    <dbReference type="NCBI Taxonomy" id="52838"/>
    <lineage>
        <taxon>Eukaryota</taxon>
        <taxon>Viridiplantae</taxon>
        <taxon>Streptophyta</taxon>
        <taxon>Embryophyta</taxon>
        <taxon>Tracheophyta</taxon>
        <taxon>Spermatophyta</taxon>
        <taxon>Magnoliopsida</taxon>
        <taxon>Liliopsida</taxon>
        <taxon>Zingiberales</taxon>
        <taxon>Musaceae</taxon>
        <taxon>Musa</taxon>
    </lineage>
</organism>
<gene>
    <name evidence="2" type="ORF">C4D60_Mb11t06090</name>
</gene>
<comment type="caution">
    <text evidence="2">The sequence shown here is derived from an EMBL/GenBank/DDBJ whole genome shotgun (WGS) entry which is preliminary data.</text>
</comment>
<feature type="compositionally biased region" description="Low complexity" evidence="1">
    <location>
        <begin position="36"/>
        <end position="55"/>
    </location>
</feature>
<evidence type="ECO:0000313" key="2">
    <source>
        <dbReference type="EMBL" id="THU55394.1"/>
    </source>
</evidence>
<evidence type="ECO:0000313" key="3">
    <source>
        <dbReference type="Proteomes" id="UP000317650"/>
    </source>
</evidence>
<proteinExistence type="predicted"/>
<accession>A0A4S8J3K6</accession>
<protein>
    <submittedName>
        <fullName evidence="2">Uncharacterized protein</fullName>
    </submittedName>
</protein>